<dbReference type="PANTHER" id="PTHR45632">
    <property type="entry name" value="LD33804P"/>
    <property type="match status" value="1"/>
</dbReference>
<evidence type="ECO:0000313" key="5">
    <source>
        <dbReference type="Proteomes" id="UP000299102"/>
    </source>
</evidence>
<keyword evidence="2" id="KW-0677">Repeat</keyword>
<dbReference type="PANTHER" id="PTHR45632:SF3">
    <property type="entry name" value="KELCH-LIKE PROTEIN 32"/>
    <property type="match status" value="1"/>
</dbReference>
<evidence type="ECO:0000256" key="1">
    <source>
        <dbReference type="ARBA" id="ARBA00022441"/>
    </source>
</evidence>
<sequence length="1429" mass="159502">MYTLNFPKSTQKNVSQRYLGVLKVSGALPVLRCGASGRGSGDAQSLLLETTVLWRSSEQNVGDRFDYTPLPFRDLSYISLTGSKRPRTRSITAPSTYDLALATCNYLSSSALPRLPFRDLSYISLTGSKRPRTRSITAPSTYDLALATCNYLSSSALPRLKLHKPDRQQTTEDQVNNCTIYVRPRIGDLQLFEFQCFRDLSYIILTGSKRPRTRSITAPSTYDLALATCNYLSSSALPRLKLHKPDRQQTTEDQVNNCTIYVRPRIGDLQLFESITAPSTYDLALATCNYLSSSALPRLKLHKPDRQQTTEDQINNCTIYVRPRIGDLQLFEFQCPSATKRPRTRSITAPSTYDLALATCNYLSSSVLPRRKLHKPDRQQTTEDQVNNCTIYVRPRIGDLQLFEFQCSSATCYISLTGSKRPRTRSITAPSTYDLALATCNYLSSSALPRLKLHKPDRQQTTEDQVNNCTIYVRPRIMTCNYLSSSVLPRRKLHKPDRQQTTEDQVNNCTIYVRPRIGDLQLFEFQCPSATSITAPSTYDLALATCNYLSSSAFRDLSYISLTGSKRPRTRSITAPSTYDLALATCNYLSSSALPRLKLHKPDRQQTTEDQVNNCTIYVRPRIGDLQLFEFYKRPRTRSITAPSTYDLALATCNYLSSSALPRLKLHKPDRQQTTEDQVNNCTIYVRPRIGDLQLFEFHLTGSKRPRTRSITAPSTYDLALATCNYLSSSALPRLKLHKPDRQQTTEDQVNNCTIYVRPRIGDLQLFESITAPSTYDLALATCNYLSSSALPRLKLHKPDRQQTTEDQVNNCTIYVRPRIGDLQLFEFQCPSATSITAPSTYDLALATCNYLSSSALPRFKIHQPDRQQMTEDQVNNCTIYVRPRIGDLQLFEFQCPSATLTGSKRPRTRSITAPSTYDLALATCNYLSSSALPRLKLHKPDRQQTTEDQVNNCTIYVRPRIGDLQLFEFHLTGSKRPRTRSITAPSTYDLALATCNYLSSSALPRLKLHKPDRQQTTEDQVNNCTIYVRPRIGDLQLFEFQCPSATSVERNACHLSLCVSGAVYIVGGRTPDDDYYNALLRYAPAWDEWRRLRPLLPAGDDGRVNGAPAAVHGQNLYLVGGWNKKGNGTKAVRCYNLETRQAQPPRGALTGGFRTSSVRRPSRAASYRPKSPTADERSCANVGVLLQEQSHLVHDMSVPRAFCAAGVLGGALVVAGGDDTNSVELYDLAAGQWRAGPALLEGRWSAPPMDTRDLDESPVRRRPLKCSRISDEERGAVDGEVEIGIELRGVASSRAGTRRRSSEAVPRGQLHSLGAEHLSGSDGHELTVPLASSCRTQRAPLNLVAGPCAIIGDSAMALRTYLLRPQPLNKINGITGYLISIYKWLDAFGTPTQKCRISNGRIKCAALQLVHTAFCRPAHCAGRQNDDA</sequence>
<dbReference type="InterPro" id="IPR015915">
    <property type="entry name" value="Kelch-typ_b-propeller"/>
</dbReference>
<dbReference type="Gene3D" id="2.120.10.80">
    <property type="entry name" value="Kelch-type beta propeller"/>
    <property type="match status" value="1"/>
</dbReference>
<gene>
    <name evidence="4" type="ORF">EVAR_95993_1</name>
</gene>
<evidence type="ECO:0000256" key="2">
    <source>
        <dbReference type="ARBA" id="ARBA00022737"/>
    </source>
</evidence>
<keyword evidence="5" id="KW-1185">Reference proteome</keyword>
<dbReference type="InterPro" id="IPR006652">
    <property type="entry name" value="Kelch_1"/>
</dbReference>
<dbReference type="Pfam" id="PF01344">
    <property type="entry name" value="Kelch_1"/>
    <property type="match status" value="2"/>
</dbReference>
<protein>
    <submittedName>
        <fullName evidence="4">Uncharacterized protein</fullName>
    </submittedName>
</protein>
<reference evidence="4 5" key="1">
    <citation type="journal article" date="2019" name="Commun. Biol.">
        <title>The bagworm genome reveals a unique fibroin gene that provides high tensile strength.</title>
        <authorList>
            <person name="Kono N."/>
            <person name="Nakamura H."/>
            <person name="Ohtoshi R."/>
            <person name="Tomita M."/>
            <person name="Numata K."/>
            <person name="Arakawa K."/>
        </authorList>
    </citation>
    <scope>NUCLEOTIDE SEQUENCE [LARGE SCALE GENOMIC DNA]</scope>
</reference>
<comment type="caution">
    <text evidence="4">The sequence shown here is derived from an EMBL/GenBank/DDBJ whole genome shotgun (WGS) entry which is preliminary data.</text>
</comment>
<feature type="region of interest" description="Disordered" evidence="3">
    <location>
        <begin position="1295"/>
        <end position="1322"/>
    </location>
</feature>
<organism evidence="4 5">
    <name type="scientific">Eumeta variegata</name>
    <name type="common">Bagworm moth</name>
    <name type="synonym">Eumeta japonica</name>
    <dbReference type="NCBI Taxonomy" id="151549"/>
    <lineage>
        <taxon>Eukaryota</taxon>
        <taxon>Metazoa</taxon>
        <taxon>Ecdysozoa</taxon>
        <taxon>Arthropoda</taxon>
        <taxon>Hexapoda</taxon>
        <taxon>Insecta</taxon>
        <taxon>Pterygota</taxon>
        <taxon>Neoptera</taxon>
        <taxon>Endopterygota</taxon>
        <taxon>Lepidoptera</taxon>
        <taxon>Glossata</taxon>
        <taxon>Ditrysia</taxon>
        <taxon>Tineoidea</taxon>
        <taxon>Psychidae</taxon>
        <taxon>Oiketicinae</taxon>
        <taxon>Eumeta</taxon>
    </lineage>
</organism>
<evidence type="ECO:0000256" key="3">
    <source>
        <dbReference type="SAM" id="MobiDB-lite"/>
    </source>
</evidence>
<dbReference type="EMBL" id="BGZK01002315">
    <property type="protein sequence ID" value="GBP92856.1"/>
    <property type="molecule type" value="Genomic_DNA"/>
</dbReference>
<keyword evidence="1" id="KW-0880">Kelch repeat</keyword>
<accession>A0A4C1ZWN0</accession>
<evidence type="ECO:0000313" key="4">
    <source>
        <dbReference type="EMBL" id="GBP92856.1"/>
    </source>
</evidence>
<dbReference type="Proteomes" id="UP000299102">
    <property type="component" value="Unassembled WGS sequence"/>
</dbReference>
<dbReference type="SUPFAM" id="SSF117281">
    <property type="entry name" value="Kelch motif"/>
    <property type="match status" value="1"/>
</dbReference>
<name>A0A4C1ZWN0_EUMVA</name>
<proteinExistence type="predicted"/>